<protein>
    <submittedName>
        <fullName evidence="2">Suppressor of fused domain protein</fullName>
    </submittedName>
</protein>
<comment type="caution">
    <text evidence="2">The sequence shown here is derived from an EMBL/GenBank/DDBJ whole genome shotgun (WGS) entry which is preliminary data.</text>
</comment>
<dbReference type="Proteomes" id="UP000298111">
    <property type="component" value="Unassembled WGS sequence"/>
</dbReference>
<dbReference type="RefSeq" id="WP_016468740.1">
    <property type="nucleotide sequence ID" value="NZ_BBQG01000016.1"/>
</dbReference>
<dbReference type="InterPro" id="IPR020941">
    <property type="entry name" value="SUFU-like_domain"/>
</dbReference>
<dbReference type="Pfam" id="PF05076">
    <property type="entry name" value="SUFU"/>
    <property type="match status" value="1"/>
</dbReference>
<accession>A0A8H1LH54</accession>
<dbReference type="EMBL" id="RCIY01000055">
    <property type="protein sequence ID" value="TGG83242.1"/>
    <property type="molecule type" value="Genomic_DNA"/>
</dbReference>
<reference evidence="2 3" key="1">
    <citation type="submission" date="2018-10" db="EMBL/GenBank/DDBJ databases">
        <title>Isolation of pseudouridimycin from Streptomyces albus DSM 40763.</title>
        <authorList>
            <person name="Rosenqvist P."/>
            <person name="Metsae-Ketelae M."/>
            <person name="Virta P."/>
        </authorList>
    </citation>
    <scope>NUCLEOTIDE SEQUENCE [LARGE SCALE GENOMIC DNA]</scope>
    <source>
        <strain evidence="2 3">DSM 40763</strain>
    </source>
</reference>
<feature type="domain" description="Suppressor of fused-like" evidence="1">
    <location>
        <begin position="35"/>
        <end position="181"/>
    </location>
</feature>
<sequence>MPAAPILRDVFHALRAEWGEEDDGVTFDGGPPPLERLDVMLYRPARPDGVTAFATVGMAAHPMPPGGGRPGGGAGGRAELRLLRRGPLGREDEHRLATRLANLAAYPWTRGVPLGPGEIVGFDDELPAFPGCRRVFLAGPWPGGGPGVVETRVEPVRVLTAVPLAEAERARALALPPETFFAELLRSRDVCAPPPDGR</sequence>
<dbReference type="GeneID" id="75183914"/>
<evidence type="ECO:0000313" key="2">
    <source>
        <dbReference type="EMBL" id="TGG83242.1"/>
    </source>
</evidence>
<dbReference type="AlphaFoldDB" id="A0A8H1LH54"/>
<evidence type="ECO:0000259" key="1">
    <source>
        <dbReference type="Pfam" id="PF05076"/>
    </source>
</evidence>
<organism evidence="2 3">
    <name type="scientific">Streptomyces albus</name>
    <dbReference type="NCBI Taxonomy" id="1888"/>
    <lineage>
        <taxon>Bacteria</taxon>
        <taxon>Bacillati</taxon>
        <taxon>Actinomycetota</taxon>
        <taxon>Actinomycetes</taxon>
        <taxon>Kitasatosporales</taxon>
        <taxon>Streptomycetaceae</taxon>
        <taxon>Streptomyces</taxon>
    </lineage>
</organism>
<gene>
    <name evidence="2" type="ORF">D8771_14370</name>
</gene>
<proteinExistence type="predicted"/>
<evidence type="ECO:0000313" key="3">
    <source>
        <dbReference type="Proteomes" id="UP000298111"/>
    </source>
</evidence>
<name>A0A8H1LH54_9ACTN</name>